<dbReference type="Proteomes" id="UP000193067">
    <property type="component" value="Unassembled WGS sequence"/>
</dbReference>
<organism evidence="4 5">
    <name type="scientific">Trametes coccinea (strain BRFM310)</name>
    <name type="common">Pycnoporus coccineus</name>
    <dbReference type="NCBI Taxonomy" id="1353009"/>
    <lineage>
        <taxon>Eukaryota</taxon>
        <taxon>Fungi</taxon>
        <taxon>Dikarya</taxon>
        <taxon>Basidiomycota</taxon>
        <taxon>Agaricomycotina</taxon>
        <taxon>Agaricomycetes</taxon>
        <taxon>Polyporales</taxon>
        <taxon>Polyporaceae</taxon>
        <taxon>Trametes</taxon>
    </lineage>
</organism>
<evidence type="ECO:0000313" key="4">
    <source>
        <dbReference type="EMBL" id="OSD08031.1"/>
    </source>
</evidence>
<evidence type="ECO:0000256" key="3">
    <source>
        <dbReference type="SAM" id="SignalP"/>
    </source>
</evidence>
<dbReference type="STRING" id="1353009.A0A1Y2J6E7"/>
<keyword evidence="2" id="KW-0812">Transmembrane</keyword>
<feature type="chain" id="PRO_5012260170" evidence="3">
    <location>
        <begin position="25"/>
        <end position="220"/>
    </location>
</feature>
<keyword evidence="2" id="KW-0472">Membrane</keyword>
<reference evidence="4 5" key="1">
    <citation type="journal article" date="2015" name="Biotechnol. Biofuels">
        <title>Enhanced degradation of softwood versus hardwood by the white-rot fungus Pycnoporus coccineus.</title>
        <authorList>
            <person name="Couturier M."/>
            <person name="Navarro D."/>
            <person name="Chevret D."/>
            <person name="Henrissat B."/>
            <person name="Piumi F."/>
            <person name="Ruiz-Duenas F.J."/>
            <person name="Martinez A.T."/>
            <person name="Grigoriev I.V."/>
            <person name="Riley R."/>
            <person name="Lipzen A."/>
            <person name="Berrin J.G."/>
            <person name="Master E.R."/>
            <person name="Rosso M.N."/>
        </authorList>
    </citation>
    <scope>NUCLEOTIDE SEQUENCE [LARGE SCALE GENOMIC DNA]</scope>
    <source>
        <strain evidence="4 5">BRFM310</strain>
    </source>
</reference>
<protein>
    <submittedName>
        <fullName evidence="4">Uncharacterized protein</fullName>
    </submittedName>
</protein>
<gene>
    <name evidence="4" type="ORF">PYCCODRAFT_1473616</name>
</gene>
<dbReference type="OrthoDB" id="2757865at2759"/>
<dbReference type="EMBL" id="KZ084087">
    <property type="protein sequence ID" value="OSD08031.1"/>
    <property type="molecule type" value="Genomic_DNA"/>
</dbReference>
<keyword evidence="3" id="KW-0732">Signal</keyword>
<name>A0A1Y2J6E7_TRAC3</name>
<sequence length="220" mass="23024">MFVAHVGVYCVLLGFLQVALRARAQPLPPTILSPRAGDVWTVGEVATVEWSTQGIQLYANDRVTPLLGILWLGRLVNTTDVGYELWGHEPLAQNFPLPLTKIQVVVPVVPSGSNYLLSLNQNDNLGELFTIHNPADPSGTSIAPSSISVSTLSFPTTGLPGEFVTSTTSSPASSTTGASGSSSSSSPTPTSAGRNDAARILLSGFVGLSITLMTVTFLSI</sequence>
<feature type="region of interest" description="Disordered" evidence="1">
    <location>
        <begin position="163"/>
        <end position="193"/>
    </location>
</feature>
<accession>A0A1Y2J6E7</accession>
<feature type="compositionally biased region" description="Low complexity" evidence="1">
    <location>
        <begin position="165"/>
        <end position="193"/>
    </location>
</feature>
<evidence type="ECO:0000256" key="1">
    <source>
        <dbReference type="SAM" id="MobiDB-lite"/>
    </source>
</evidence>
<evidence type="ECO:0000256" key="2">
    <source>
        <dbReference type="SAM" id="Phobius"/>
    </source>
</evidence>
<feature type="transmembrane region" description="Helical" evidence="2">
    <location>
        <begin position="197"/>
        <end position="218"/>
    </location>
</feature>
<keyword evidence="5" id="KW-1185">Reference proteome</keyword>
<evidence type="ECO:0000313" key="5">
    <source>
        <dbReference type="Proteomes" id="UP000193067"/>
    </source>
</evidence>
<keyword evidence="2" id="KW-1133">Transmembrane helix</keyword>
<feature type="signal peptide" evidence="3">
    <location>
        <begin position="1"/>
        <end position="24"/>
    </location>
</feature>
<proteinExistence type="predicted"/>
<dbReference type="AlphaFoldDB" id="A0A1Y2J6E7"/>